<dbReference type="InterPro" id="IPR009045">
    <property type="entry name" value="Zn_M74/Hedgehog-like"/>
</dbReference>
<dbReference type="OrthoDB" id="9792074at2"/>
<feature type="compositionally biased region" description="Basic and acidic residues" evidence="1">
    <location>
        <begin position="45"/>
        <end position="59"/>
    </location>
</feature>
<evidence type="ECO:0000259" key="3">
    <source>
        <dbReference type="Pfam" id="PF02557"/>
    </source>
</evidence>
<keyword evidence="5" id="KW-1185">Reference proteome</keyword>
<evidence type="ECO:0000313" key="4">
    <source>
        <dbReference type="EMBL" id="KGP72234.1"/>
    </source>
</evidence>
<dbReference type="CDD" id="cd14852">
    <property type="entry name" value="LD-carboxypeptidase"/>
    <property type="match status" value="1"/>
</dbReference>
<evidence type="ECO:0000256" key="2">
    <source>
        <dbReference type="SAM" id="SignalP"/>
    </source>
</evidence>
<dbReference type="STRING" id="1385514.N782_13320"/>
<keyword evidence="4" id="KW-0645">Protease</keyword>
<gene>
    <name evidence="4" type="ORF">N782_13320</name>
</gene>
<organism evidence="4 5">
    <name type="scientific">Pontibacillus yanchengensis Y32</name>
    <dbReference type="NCBI Taxonomy" id="1385514"/>
    <lineage>
        <taxon>Bacteria</taxon>
        <taxon>Bacillati</taxon>
        <taxon>Bacillota</taxon>
        <taxon>Bacilli</taxon>
        <taxon>Bacillales</taxon>
        <taxon>Bacillaceae</taxon>
        <taxon>Pontibacillus</taxon>
    </lineage>
</organism>
<dbReference type="Gene3D" id="3.30.1380.10">
    <property type="match status" value="1"/>
</dbReference>
<accession>A0A0A2T9L3</accession>
<feature type="domain" description="D-alanyl-D-alanine carboxypeptidase-like core" evidence="3">
    <location>
        <begin position="152"/>
        <end position="280"/>
    </location>
</feature>
<feature type="compositionally biased region" description="Acidic residues" evidence="1">
    <location>
        <begin position="60"/>
        <end position="73"/>
    </location>
</feature>
<proteinExistence type="predicted"/>
<keyword evidence="4" id="KW-0121">Carboxypeptidase</keyword>
<dbReference type="Proteomes" id="UP000030147">
    <property type="component" value="Unassembled WGS sequence"/>
</dbReference>
<feature type="signal peptide" evidence="2">
    <location>
        <begin position="1"/>
        <end position="21"/>
    </location>
</feature>
<feature type="compositionally biased region" description="Low complexity" evidence="1">
    <location>
        <begin position="87"/>
        <end position="105"/>
    </location>
</feature>
<feature type="compositionally biased region" description="Basic and acidic residues" evidence="1">
    <location>
        <begin position="74"/>
        <end position="86"/>
    </location>
</feature>
<evidence type="ECO:0000256" key="1">
    <source>
        <dbReference type="SAM" id="MobiDB-lite"/>
    </source>
</evidence>
<dbReference type="GO" id="GO:0006508">
    <property type="term" value="P:proteolysis"/>
    <property type="evidence" value="ECO:0007669"/>
    <property type="project" value="InterPro"/>
</dbReference>
<keyword evidence="4" id="KW-0378">Hydrolase</keyword>
<comment type="caution">
    <text evidence="4">The sequence shown here is derived from an EMBL/GenBank/DDBJ whole genome shotgun (WGS) entry which is preliminary data.</text>
</comment>
<sequence length="303" mass="34297">MKKTLRTIMMIMFVIPLSACAIGDSGDEDPKNSTSSSERQSQPDAKNKPDEDFEAKPESEEQPPDNTEDENQSSEDKDQDQLDNQKDSNSLNQEDSDSSNNSSNSAPKDVVEDHTSVEAIINKQRQLPKGYIPSDLTVPDVPFYFEQFLPKKQMREEAATHLEELFAAASEQGLELVAASGYRSYERQKQIYQSNVDAYGREEANKFSAQPGHSEHQTGLAMDVTVAQVSFKLVQEFGKTEEGDWLANHAHNYGFIIRYPKGKEDITGYSYEPWHLRYIGEETATEIYKNKQTLEEYFGLVPE</sequence>
<protein>
    <submittedName>
        <fullName evidence="4">D-alanyl-D-alanine carboxypeptidase</fullName>
    </submittedName>
</protein>
<dbReference type="AlphaFoldDB" id="A0A0A2T9L3"/>
<keyword evidence="2" id="KW-0732">Signal</keyword>
<feature type="region of interest" description="Disordered" evidence="1">
    <location>
        <begin position="21"/>
        <end position="112"/>
    </location>
</feature>
<dbReference type="EMBL" id="AVBF01000034">
    <property type="protein sequence ID" value="KGP72234.1"/>
    <property type="molecule type" value="Genomic_DNA"/>
</dbReference>
<dbReference type="PANTHER" id="PTHR34385:SF1">
    <property type="entry name" value="PEPTIDOGLYCAN L-ALANYL-D-GLUTAMATE ENDOPEPTIDASE CWLK"/>
    <property type="match status" value="1"/>
</dbReference>
<feature type="chain" id="PRO_5001993931" evidence="2">
    <location>
        <begin position="22"/>
        <end position="303"/>
    </location>
</feature>
<dbReference type="InterPro" id="IPR003709">
    <property type="entry name" value="VanY-like_core_dom"/>
</dbReference>
<name>A0A0A2T9L3_9BACI</name>
<dbReference type="Pfam" id="PF02557">
    <property type="entry name" value="VanY"/>
    <property type="match status" value="1"/>
</dbReference>
<dbReference type="PANTHER" id="PTHR34385">
    <property type="entry name" value="D-ALANYL-D-ALANINE CARBOXYPEPTIDASE"/>
    <property type="match status" value="1"/>
</dbReference>
<dbReference type="InterPro" id="IPR058193">
    <property type="entry name" value="VanY/YodJ_core_dom"/>
</dbReference>
<dbReference type="SUPFAM" id="SSF55166">
    <property type="entry name" value="Hedgehog/DD-peptidase"/>
    <property type="match status" value="1"/>
</dbReference>
<reference evidence="4 5" key="1">
    <citation type="journal article" date="2015" name="Stand. Genomic Sci.">
        <title>High quality draft genome sequence of the moderately halophilic bacterium Pontibacillus yanchengensis Y32(T) and comparison among Pontibacillus genomes.</title>
        <authorList>
            <person name="Huang J."/>
            <person name="Qiao Z.X."/>
            <person name="Tang J.W."/>
            <person name="Wang G."/>
        </authorList>
    </citation>
    <scope>NUCLEOTIDE SEQUENCE [LARGE SCALE GENOMIC DNA]</scope>
    <source>
        <strain evidence="4 5">Y32</strain>
    </source>
</reference>
<dbReference type="InterPro" id="IPR052179">
    <property type="entry name" value="DD-CPase-like"/>
</dbReference>
<dbReference type="eggNOG" id="COG1876">
    <property type="taxonomic scope" value="Bacteria"/>
</dbReference>
<feature type="compositionally biased region" description="Polar residues" evidence="1">
    <location>
        <begin position="32"/>
        <end position="44"/>
    </location>
</feature>
<dbReference type="GO" id="GO:0004180">
    <property type="term" value="F:carboxypeptidase activity"/>
    <property type="evidence" value="ECO:0007669"/>
    <property type="project" value="UniProtKB-KW"/>
</dbReference>
<dbReference type="RefSeq" id="WP_036820450.1">
    <property type="nucleotide sequence ID" value="NZ_AVBF01000034.1"/>
</dbReference>
<evidence type="ECO:0000313" key="5">
    <source>
        <dbReference type="Proteomes" id="UP000030147"/>
    </source>
</evidence>